<evidence type="ECO:0000313" key="2">
    <source>
        <dbReference type="EMBL" id="WXA14224.1"/>
    </source>
</evidence>
<dbReference type="AlphaFoldDB" id="A0AAU6PAQ2"/>
<organism evidence="2">
    <name type="scientific">Mangrovimonas cancribranchiae</name>
    <dbReference type="NCBI Taxonomy" id="3080055"/>
    <lineage>
        <taxon>Bacteria</taxon>
        <taxon>Pseudomonadati</taxon>
        <taxon>Bacteroidota</taxon>
        <taxon>Flavobacteriia</taxon>
        <taxon>Flavobacteriales</taxon>
        <taxon>Flavobacteriaceae</taxon>
        <taxon>Mangrovimonas</taxon>
    </lineage>
</organism>
<dbReference type="EMBL" id="CP136925">
    <property type="protein sequence ID" value="WXA14224.1"/>
    <property type="molecule type" value="Genomic_DNA"/>
</dbReference>
<reference evidence="2 3" key="1">
    <citation type="submission" date="2023-10" db="EMBL/GenBank/DDBJ databases">
        <title>Culture-based analysis of two novel bacteria associated with mangrove crab gills.</title>
        <authorList>
            <person name="Yang X."/>
            <person name="Garuglieri E."/>
            <person name="Van Goethem M.W."/>
            <person name="Fusi M."/>
            <person name="Marasco R."/>
            <person name="Daffonchio D.G."/>
        </authorList>
    </citation>
    <scope>NUCLEOTIDE SEQUENCE</scope>
    <source>
        <strain evidence="2">UG2-1</strain>
        <strain evidence="1">UG2-2</strain>
        <strain evidence="3">UG2_2</strain>
    </source>
</reference>
<proteinExistence type="predicted"/>
<dbReference type="PANTHER" id="PTHR34580:SF9">
    <property type="entry name" value="SLL5097 PROTEIN"/>
    <property type="match status" value="1"/>
</dbReference>
<dbReference type="Proteomes" id="UP001368318">
    <property type="component" value="Chromosome"/>
</dbReference>
<keyword evidence="3" id="KW-1185">Reference proteome</keyword>
<dbReference type="InterPro" id="IPR051534">
    <property type="entry name" value="CBASS_pafABC_assoc_protein"/>
</dbReference>
<dbReference type="EMBL" id="CP136924">
    <property type="protein sequence ID" value="WXA03354.1"/>
    <property type="molecule type" value="Genomic_DNA"/>
</dbReference>
<dbReference type="KEGG" id="mcaa:R3L15_04945"/>
<dbReference type="PANTHER" id="PTHR34580">
    <property type="match status" value="1"/>
</dbReference>
<dbReference type="RefSeq" id="WP_338733593.1">
    <property type="nucleotide sequence ID" value="NZ_CP136924.1"/>
</dbReference>
<gene>
    <name evidence="2" type="ORF">R3L15_04945</name>
    <name evidence="1" type="ORF">R3L16_02455</name>
</gene>
<evidence type="ECO:0000313" key="1">
    <source>
        <dbReference type="EMBL" id="WXA03354.1"/>
    </source>
</evidence>
<evidence type="ECO:0000313" key="3">
    <source>
        <dbReference type="Proteomes" id="UP001368318"/>
    </source>
</evidence>
<accession>A0AAU6PAQ2</accession>
<name>A0AAU6PAQ2_9FLAO</name>
<protein>
    <submittedName>
        <fullName evidence="2">WYL domain-containing protein</fullName>
    </submittedName>
</protein>
<sequence>MSPEFLRRYYVMRIITNPKGYGFPGSYVLLEQLQTTLNAIRLKNRDDILYEKLELHSRKTINRDLKKIESYYNIAIKHKRGYGFYVEDDAYKDENKLKAVYEKTELYLLNHHAHAWKEFVTSARTSLSAYVDIVALINAIEQQFLVELEYKGWYDDNTFQTFKGKVQPLHIKEVNNAWYLMAYNKDIGVYAFCLDKRISAFKVTDFKPKKPKHFSDKQYFKHSVGILKTDIKPVWVHLKVANHHLKYLQANPMHASQQIVQQPKKPETEILDYTDPDMWGDIKIFVEPNYEFLMEILKYNIWVKVVGPSQVKHYITYHLQLMLAYYE</sequence>